<dbReference type="InterPro" id="IPR023227">
    <property type="entry name" value="SAM_OH_AdoTrfase_C_sf"/>
</dbReference>
<dbReference type="InterPro" id="IPR023228">
    <property type="entry name" value="SAM_OH_AdoTrfase_N_sf"/>
</dbReference>
<protein>
    <recommendedName>
        <fullName evidence="7">S-adenosyl-l-methionine hydroxide adenosyltransferase</fullName>
    </recommendedName>
</protein>
<keyword evidence="6" id="KW-1185">Reference proteome</keyword>
<dbReference type="SUPFAM" id="SSF102522">
    <property type="entry name" value="Bacterial fluorinating enzyme, N-terminal domain"/>
    <property type="match status" value="1"/>
</dbReference>
<evidence type="ECO:0000256" key="2">
    <source>
        <dbReference type="ARBA" id="ARBA00024035"/>
    </source>
</evidence>
<dbReference type="GeneID" id="90994092"/>
<evidence type="ECO:0000313" key="5">
    <source>
        <dbReference type="EMBL" id="SHE87887.1"/>
    </source>
</evidence>
<evidence type="ECO:0008006" key="7">
    <source>
        <dbReference type="Google" id="ProtNLM"/>
    </source>
</evidence>
<keyword evidence="1" id="KW-0949">S-adenosyl-L-methionine</keyword>
<evidence type="ECO:0000259" key="4">
    <source>
        <dbReference type="Pfam" id="PF20257"/>
    </source>
</evidence>
<sequence>MLKSKMYRFTKLTSLFIAFVLAFSAISFSFGNEVEASSNVDSKKSALVFLTDFGLKDGAVSAMKGVSFGVSPELKMFDLTHDIPSYDIWEGAYRFKQTCSYWPKGTVFVGVVDPGVGTERASIVLKTKEGYYFVGPDNGLFGLVAEDMGIEEVRRIDETKNRLKGSEKSYTFHGRDIFAYVGARLASGQLKFEDVGPKLESKIVTIPYQEATIKDNAVMGNIPVLDIQYGNIWSNISDELFEKLEPKFGDMFKVEIFNGDKLVYQGNMPFVESFGDVDEGKPMIYYNSLLNVSTAINMGNFAAQYKVSSGADWTIKLTKIK</sequence>
<evidence type="ECO:0000256" key="1">
    <source>
        <dbReference type="ARBA" id="ARBA00022691"/>
    </source>
</evidence>
<dbReference type="Gene3D" id="3.40.50.10790">
    <property type="entry name" value="S-adenosyl-l-methionine hydroxide adenosyltransferase, N-terminal"/>
    <property type="match status" value="1"/>
</dbReference>
<dbReference type="PANTHER" id="PTHR35092">
    <property type="entry name" value="CHLORINASE MJ1651"/>
    <property type="match status" value="1"/>
</dbReference>
<dbReference type="PANTHER" id="PTHR35092:SF1">
    <property type="entry name" value="CHLORINASE MJ1651"/>
    <property type="match status" value="1"/>
</dbReference>
<name>A0A1M4X3A2_9FIRM</name>
<dbReference type="InterPro" id="IPR002747">
    <property type="entry name" value="SAM_OH_AdoTrfase"/>
</dbReference>
<feature type="domain" description="S-adenosyl-l-methionine hydroxide adenosyltransferase C-terminal" evidence="4">
    <location>
        <begin position="220"/>
        <end position="314"/>
    </location>
</feature>
<dbReference type="Pfam" id="PF01887">
    <property type="entry name" value="SAM_HAT_N"/>
    <property type="match status" value="1"/>
</dbReference>
<dbReference type="AlphaFoldDB" id="A0A1M4X3A2"/>
<dbReference type="STRING" id="1123404.SAMN02745784_02094"/>
<dbReference type="Proteomes" id="UP000184114">
    <property type="component" value="Unassembled WGS sequence"/>
</dbReference>
<gene>
    <name evidence="5" type="ORF">SAMN02745784_02094</name>
</gene>
<evidence type="ECO:0000313" key="6">
    <source>
        <dbReference type="Proteomes" id="UP000184114"/>
    </source>
</evidence>
<dbReference type="InterPro" id="IPR046469">
    <property type="entry name" value="SAM_HAT_N"/>
</dbReference>
<accession>A0A1M4X3A2</accession>
<dbReference type="InterPro" id="IPR046470">
    <property type="entry name" value="SAM_HAT_C"/>
</dbReference>
<dbReference type="EMBL" id="FQTY01000009">
    <property type="protein sequence ID" value="SHE87887.1"/>
    <property type="molecule type" value="Genomic_DNA"/>
</dbReference>
<dbReference type="RefSeq" id="WP_234950031.1">
    <property type="nucleotide sequence ID" value="NZ_FQTY01000009.1"/>
</dbReference>
<dbReference type="SUPFAM" id="SSF101852">
    <property type="entry name" value="Bacterial fluorinating enzyme, C-terminal domain"/>
    <property type="match status" value="1"/>
</dbReference>
<evidence type="ECO:0000259" key="3">
    <source>
        <dbReference type="Pfam" id="PF01887"/>
    </source>
</evidence>
<dbReference type="PIRSF" id="PIRSF006779">
    <property type="entry name" value="UCP006779"/>
    <property type="match status" value="1"/>
</dbReference>
<proteinExistence type="inferred from homology"/>
<comment type="similarity">
    <text evidence="2">Belongs to the SAM hydrolase / SAM-dependent halogenase family.</text>
</comment>
<dbReference type="Pfam" id="PF20257">
    <property type="entry name" value="SAM_HAT_C"/>
    <property type="match status" value="1"/>
</dbReference>
<reference evidence="6" key="1">
    <citation type="submission" date="2016-11" db="EMBL/GenBank/DDBJ databases">
        <authorList>
            <person name="Varghese N."/>
            <person name="Submissions S."/>
        </authorList>
    </citation>
    <scope>NUCLEOTIDE SEQUENCE [LARGE SCALE GENOMIC DNA]</scope>
    <source>
        <strain evidence="6">DSM 18095</strain>
    </source>
</reference>
<dbReference type="Gene3D" id="2.40.30.90">
    <property type="entry name" value="Bacterial fluorinating enzyme like"/>
    <property type="match status" value="1"/>
</dbReference>
<feature type="domain" description="S-adenosyl-l-methionine hydroxide adenosyltransferase N-terminal" evidence="3">
    <location>
        <begin position="48"/>
        <end position="196"/>
    </location>
</feature>
<organism evidence="5 6">
    <name type="scientific">Tissierella praeacuta DSM 18095</name>
    <dbReference type="NCBI Taxonomy" id="1123404"/>
    <lineage>
        <taxon>Bacteria</taxon>
        <taxon>Bacillati</taxon>
        <taxon>Bacillota</taxon>
        <taxon>Tissierellia</taxon>
        <taxon>Tissierellales</taxon>
        <taxon>Tissierellaceae</taxon>
        <taxon>Tissierella</taxon>
    </lineage>
</organism>